<proteinExistence type="predicted"/>
<gene>
    <name evidence="3" type="ORF">GCM10023214_01350</name>
</gene>
<dbReference type="EMBL" id="BAABIB010000005">
    <property type="protein sequence ID" value="GAA5151123.1"/>
    <property type="molecule type" value="Genomic_DNA"/>
</dbReference>
<accession>A0ABP9PYF4</accession>
<keyword evidence="2" id="KW-0472">Membrane</keyword>
<protein>
    <recommendedName>
        <fullName evidence="5">GerMN domain-containing protein</fullName>
    </recommendedName>
</protein>
<sequence length="326" mass="35868">MVFRLPVVELTDEAGRVDEQDIENHPDLRDPDWQRHAVKEAWVDYRRDRRRAKLGKRLAITAVVAVVLAGAGVAFYYWGKTHAETAADATSGGGTSTTTAPSVIPEFARVDLSHPFDKTPAQNWREGIEGVTFPAAVKVGGFSEKQVATALDQVKQAIVLTSLDADVLQGHRPDKFLALLAPDIRDQVRTDADRYLTYLTIDPPLLPVPARMSGAVTMTPRGQQELVLHVDYVTAYAFDPGSRTITSPGDMEPFIRVQADFVAERGEKYLYLEDRGGYNSNIACEASKRNLIAPSFTEPDFAGPSQAQEPGQYDPTKPLPTEGNCR</sequence>
<evidence type="ECO:0000256" key="2">
    <source>
        <dbReference type="SAM" id="Phobius"/>
    </source>
</evidence>
<evidence type="ECO:0008006" key="5">
    <source>
        <dbReference type="Google" id="ProtNLM"/>
    </source>
</evidence>
<evidence type="ECO:0000256" key="1">
    <source>
        <dbReference type="SAM" id="MobiDB-lite"/>
    </source>
</evidence>
<dbReference type="Proteomes" id="UP001500192">
    <property type="component" value="Unassembled WGS sequence"/>
</dbReference>
<feature type="transmembrane region" description="Helical" evidence="2">
    <location>
        <begin position="58"/>
        <end position="78"/>
    </location>
</feature>
<keyword evidence="2" id="KW-1133">Transmembrane helix</keyword>
<name>A0ABP9PYF4_9PSEU</name>
<keyword evidence="4" id="KW-1185">Reference proteome</keyword>
<keyword evidence="2" id="KW-0812">Transmembrane</keyword>
<organism evidence="3 4">
    <name type="scientific">Amycolatopsis dongchuanensis</name>
    <dbReference type="NCBI Taxonomy" id="1070866"/>
    <lineage>
        <taxon>Bacteria</taxon>
        <taxon>Bacillati</taxon>
        <taxon>Actinomycetota</taxon>
        <taxon>Actinomycetes</taxon>
        <taxon>Pseudonocardiales</taxon>
        <taxon>Pseudonocardiaceae</taxon>
        <taxon>Amycolatopsis</taxon>
    </lineage>
</organism>
<evidence type="ECO:0000313" key="4">
    <source>
        <dbReference type="Proteomes" id="UP001500192"/>
    </source>
</evidence>
<feature type="region of interest" description="Disordered" evidence="1">
    <location>
        <begin position="295"/>
        <end position="326"/>
    </location>
</feature>
<evidence type="ECO:0000313" key="3">
    <source>
        <dbReference type="EMBL" id="GAA5151123.1"/>
    </source>
</evidence>
<reference evidence="4" key="1">
    <citation type="journal article" date="2019" name="Int. J. Syst. Evol. Microbiol.">
        <title>The Global Catalogue of Microorganisms (GCM) 10K type strain sequencing project: providing services to taxonomists for standard genome sequencing and annotation.</title>
        <authorList>
            <consortium name="The Broad Institute Genomics Platform"/>
            <consortium name="The Broad Institute Genome Sequencing Center for Infectious Disease"/>
            <person name="Wu L."/>
            <person name="Ma J."/>
        </authorList>
    </citation>
    <scope>NUCLEOTIDE SEQUENCE [LARGE SCALE GENOMIC DNA]</scope>
    <source>
        <strain evidence="4">JCM 18054</strain>
    </source>
</reference>
<comment type="caution">
    <text evidence="3">The sequence shown here is derived from an EMBL/GenBank/DDBJ whole genome shotgun (WGS) entry which is preliminary data.</text>
</comment>